<evidence type="ECO:0000313" key="3">
    <source>
        <dbReference type="Proteomes" id="UP000246073"/>
    </source>
</evidence>
<keyword evidence="1" id="KW-0812">Transmembrane</keyword>
<keyword evidence="1" id="KW-0472">Membrane</keyword>
<feature type="transmembrane region" description="Helical" evidence="1">
    <location>
        <begin position="12"/>
        <end position="31"/>
    </location>
</feature>
<evidence type="ECO:0000256" key="1">
    <source>
        <dbReference type="SAM" id="Phobius"/>
    </source>
</evidence>
<evidence type="ECO:0000313" key="2">
    <source>
        <dbReference type="EMBL" id="SPL62514.1"/>
    </source>
</evidence>
<dbReference type="AlphaFoldDB" id="A0A2P9HEG3"/>
<keyword evidence="1" id="KW-1133">Transmembrane helix</keyword>
<gene>
    <name evidence="2" type="ORF">OHAE_5121</name>
</gene>
<accession>A0A2P9HEG3</accession>
<name>A0A2P9HEG3_9HYPH</name>
<proteinExistence type="predicted"/>
<protein>
    <submittedName>
        <fullName evidence="2">Uncharacterized protein</fullName>
    </submittedName>
</protein>
<reference evidence="3" key="1">
    <citation type="submission" date="2017-12" db="EMBL/GenBank/DDBJ databases">
        <authorList>
            <person name="Diaz M."/>
        </authorList>
    </citation>
    <scope>NUCLEOTIDE SEQUENCE [LARGE SCALE GENOMIC DNA]</scope>
    <source>
        <strain evidence="3">FI11154</strain>
    </source>
</reference>
<dbReference type="Proteomes" id="UP000246073">
    <property type="component" value="Unassembled WGS sequence"/>
</dbReference>
<sequence>MLNLLGFEFSSSIITTLVSVIVAILAIYLALVDKGYP</sequence>
<dbReference type="EMBL" id="OOFM01000003">
    <property type="protein sequence ID" value="SPL62514.1"/>
    <property type="molecule type" value="Genomic_DNA"/>
</dbReference>
<organism evidence="2 3">
    <name type="scientific">Ochrobactrum soli</name>
    <dbReference type="NCBI Taxonomy" id="2448455"/>
    <lineage>
        <taxon>Bacteria</taxon>
        <taxon>Pseudomonadati</taxon>
        <taxon>Pseudomonadota</taxon>
        <taxon>Alphaproteobacteria</taxon>
        <taxon>Hyphomicrobiales</taxon>
        <taxon>Brucellaceae</taxon>
        <taxon>Brucella/Ochrobactrum group</taxon>
        <taxon>Ochrobactrum</taxon>
    </lineage>
</organism>